<dbReference type="PANTHER" id="PTHR30483">
    <property type="entry name" value="LEUCINE-SPECIFIC-BINDING PROTEIN"/>
    <property type="match status" value="1"/>
</dbReference>
<sequence length="383" mass="39614">MCLLGVTLLALGACTRADETTPLAAPQPQAARTAQADVPTAQSHAKVGLLLPLTGRAAAVGQDMQDAAQMALFDAQSDLQLLTEDTGDSPEQALRATQTALDQGASLILGPLFGNSARNIAPAAAGRGINVITFSNDATVARPGLFVLGFRPEEQVERIVRFAHDNGAKRVALLAPDDAYGNLATAAFRRTMATLDPSGTSSQTILYPADGDASAALQTAATSGVPFDAILIADGGQRLVQVAAQIKSGPNAATRLLGTRRVEEDSSILSAAPLQGAWIAGMAPDAVQSFMNRFATVYGHQPNELAVLSYDAVGLAALLARSNTGFAASAITDPQGFYGVLSPFRLKPDGTSEHNLAILQVDQGKLSVLAPAAQSFQSDVPTN</sequence>
<dbReference type="AlphaFoldDB" id="A0A212RE25"/>
<comment type="similarity">
    <text evidence="1">Belongs to the leucine-binding protein family.</text>
</comment>
<protein>
    <submittedName>
        <fullName evidence="5">Amino acid/amide ABC transporter substrate-binding protein, HAAT family</fullName>
    </submittedName>
</protein>
<evidence type="ECO:0000256" key="3">
    <source>
        <dbReference type="ARBA" id="ARBA00022970"/>
    </source>
</evidence>
<dbReference type="PANTHER" id="PTHR30483:SF6">
    <property type="entry name" value="PERIPLASMIC BINDING PROTEIN OF ABC TRANSPORTER FOR NATURAL AMINO ACIDS"/>
    <property type="match status" value="1"/>
</dbReference>
<organism evidence="5 6">
    <name type="scientific">Arboricoccus pini</name>
    <dbReference type="NCBI Taxonomy" id="1963835"/>
    <lineage>
        <taxon>Bacteria</taxon>
        <taxon>Pseudomonadati</taxon>
        <taxon>Pseudomonadota</taxon>
        <taxon>Alphaproteobacteria</taxon>
        <taxon>Geminicoccales</taxon>
        <taxon>Geminicoccaceae</taxon>
        <taxon>Arboricoccus</taxon>
    </lineage>
</organism>
<proteinExistence type="inferred from homology"/>
<dbReference type="CDD" id="cd06339">
    <property type="entry name" value="PBP1_YraM_LppC_lipoprotein-like"/>
    <property type="match status" value="1"/>
</dbReference>
<accession>A0A212RE25</accession>
<evidence type="ECO:0000313" key="5">
    <source>
        <dbReference type="EMBL" id="SNB70422.1"/>
    </source>
</evidence>
<dbReference type="Pfam" id="PF13458">
    <property type="entry name" value="Peripla_BP_6"/>
    <property type="match status" value="1"/>
</dbReference>
<dbReference type="InterPro" id="IPR051010">
    <property type="entry name" value="BCAA_transport"/>
</dbReference>
<evidence type="ECO:0000256" key="1">
    <source>
        <dbReference type="ARBA" id="ARBA00010062"/>
    </source>
</evidence>
<feature type="domain" description="Leucine-binding protein" evidence="4">
    <location>
        <begin position="46"/>
        <end position="364"/>
    </location>
</feature>
<dbReference type="Proteomes" id="UP000197065">
    <property type="component" value="Unassembled WGS sequence"/>
</dbReference>
<name>A0A212RE25_9PROT</name>
<dbReference type="EMBL" id="FYEH01000007">
    <property type="protein sequence ID" value="SNB70422.1"/>
    <property type="molecule type" value="Genomic_DNA"/>
</dbReference>
<evidence type="ECO:0000256" key="2">
    <source>
        <dbReference type="ARBA" id="ARBA00022729"/>
    </source>
</evidence>
<evidence type="ECO:0000259" key="4">
    <source>
        <dbReference type="Pfam" id="PF13458"/>
    </source>
</evidence>
<keyword evidence="3" id="KW-0029">Amino-acid transport</keyword>
<keyword evidence="3" id="KW-0813">Transport</keyword>
<dbReference type="SUPFAM" id="SSF53822">
    <property type="entry name" value="Periplasmic binding protein-like I"/>
    <property type="match status" value="1"/>
</dbReference>
<keyword evidence="2" id="KW-0732">Signal</keyword>
<evidence type="ECO:0000313" key="6">
    <source>
        <dbReference type="Proteomes" id="UP000197065"/>
    </source>
</evidence>
<keyword evidence="6" id="KW-1185">Reference proteome</keyword>
<gene>
    <name evidence="5" type="ORF">SAMN07250955_107194</name>
</gene>
<dbReference type="GO" id="GO:0006865">
    <property type="term" value="P:amino acid transport"/>
    <property type="evidence" value="ECO:0007669"/>
    <property type="project" value="UniProtKB-KW"/>
</dbReference>
<dbReference type="InterPro" id="IPR028081">
    <property type="entry name" value="Leu-bd"/>
</dbReference>
<dbReference type="Gene3D" id="3.40.50.2300">
    <property type="match status" value="2"/>
</dbReference>
<dbReference type="InterPro" id="IPR028082">
    <property type="entry name" value="Peripla_BP_I"/>
</dbReference>
<reference evidence="5 6" key="1">
    <citation type="submission" date="2017-06" db="EMBL/GenBank/DDBJ databases">
        <authorList>
            <person name="Kim H.J."/>
            <person name="Triplett B.A."/>
        </authorList>
    </citation>
    <scope>NUCLEOTIDE SEQUENCE [LARGE SCALE GENOMIC DNA]</scope>
    <source>
        <strain evidence="5 6">B29T1</strain>
    </source>
</reference>